<evidence type="ECO:0000259" key="9">
    <source>
        <dbReference type="PROSITE" id="PS50113"/>
    </source>
</evidence>
<dbReference type="HOGENOM" id="CLU_000445_107_26_6"/>
<keyword evidence="2" id="KW-0812">Transmembrane</keyword>
<evidence type="ECO:0000256" key="5">
    <source>
        <dbReference type="ARBA" id="ARBA00023224"/>
    </source>
</evidence>
<dbReference type="PROSITE" id="PS50112">
    <property type="entry name" value="PAS"/>
    <property type="match status" value="1"/>
</dbReference>
<comment type="caution">
    <text evidence="10">The sequence shown here is derived from an EMBL/GenBank/DDBJ whole genome shotgun (WGS) entry which is preliminary data.</text>
</comment>
<dbReference type="NCBIfam" id="TIGR00229">
    <property type="entry name" value="sensory_box"/>
    <property type="match status" value="2"/>
</dbReference>
<feature type="domain" description="PAS" evidence="8">
    <location>
        <begin position="138"/>
        <end position="185"/>
    </location>
</feature>
<dbReference type="Proteomes" id="UP000013165">
    <property type="component" value="Unassembled WGS sequence"/>
</dbReference>
<dbReference type="InterPro" id="IPR013655">
    <property type="entry name" value="PAS_fold_3"/>
</dbReference>
<dbReference type="InterPro" id="IPR000014">
    <property type="entry name" value="PAS"/>
</dbReference>
<dbReference type="PANTHER" id="PTHR32089">
    <property type="entry name" value="METHYL-ACCEPTING CHEMOTAXIS PROTEIN MCPB"/>
    <property type="match status" value="1"/>
</dbReference>
<dbReference type="EMBL" id="APLQ01000014">
    <property type="protein sequence ID" value="ENO12709.1"/>
    <property type="molecule type" value="Genomic_DNA"/>
</dbReference>
<keyword evidence="3" id="KW-1133">Transmembrane helix</keyword>
<accession>N6VXZ2</accession>
<dbReference type="Pfam" id="PF13426">
    <property type="entry name" value="PAS_9"/>
    <property type="match status" value="1"/>
</dbReference>
<dbReference type="SMART" id="SM00283">
    <property type="entry name" value="MA"/>
    <property type="match status" value="1"/>
</dbReference>
<evidence type="ECO:0000259" key="7">
    <source>
        <dbReference type="PROSITE" id="PS50111"/>
    </source>
</evidence>
<dbReference type="Pfam" id="PF00015">
    <property type="entry name" value="MCPsignal"/>
    <property type="match status" value="1"/>
</dbReference>
<dbReference type="SUPFAM" id="SSF55785">
    <property type="entry name" value="PYP-like sensor domain (PAS domain)"/>
    <property type="match status" value="2"/>
</dbReference>
<dbReference type="AlphaFoldDB" id="N6VXZ2"/>
<dbReference type="InterPro" id="IPR035965">
    <property type="entry name" value="PAS-like_dom_sf"/>
</dbReference>
<dbReference type="Pfam" id="PF08447">
    <property type="entry name" value="PAS_3"/>
    <property type="match status" value="1"/>
</dbReference>
<dbReference type="PATRIC" id="fig|626887.3.peg.2981"/>
<proteinExistence type="predicted"/>
<dbReference type="eggNOG" id="COG0840">
    <property type="taxonomic scope" value="Bacteria"/>
</dbReference>
<keyword evidence="11" id="KW-1185">Reference proteome</keyword>
<keyword evidence="4" id="KW-0472">Membrane</keyword>
<evidence type="ECO:0000256" key="4">
    <source>
        <dbReference type="ARBA" id="ARBA00023136"/>
    </source>
</evidence>
<evidence type="ECO:0000256" key="2">
    <source>
        <dbReference type="ARBA" id="ARBA00022692"/>
    </source>
</evidence>
<sequence>MFDRKVKKEIEALQEKLFMRDQIIDGLCDEKMVLDLDPSGKITSINQNFREEFGAGADAVIGQQMKDLVPQALRNTDHFRRMVSAIEKKEVWVGAWQVQNGDHKDMWFRTTLFPIKHRDGDLEGYRAFANNLTRTIETSKEHESLIHAMQRSTAVIEFDLDGQVLAANDLFLNCLGYTLSEIKGRHHRMFCPPDVYESPEYEQFWARLARGQFVASRFKRVDKFGNEVWLEASYNPLKNSRGEYYKVVKFATVITDQVMQEREVANAAGVAYETSKATDASTKRGIEVMQGTAGVMQKLAEQMTKATEGISALDQQSQKINSIIQSISGIADQTNLLALNAAIEAARAGDQGRGFAVVADEVRQLAQRTSAATEEIVGVVGQNQQMTSHAVSIIETGKKQAEEVNQMVDEASSVINDIQEAAQQVVDAVSRFADRLGR</sequence>
<dbReference type="InterPro" id="IPR004089">
    <property type="entry name" value="MCPsignal_dom"/>
</dbReference>
<dbReference type="PANTHER" id="PTHR32089:SF112">
    <property type="entry name" value="LYSOZYME-LIKE PROTEIN-RELATED"/>
    <property type="match status" value="1"/>
</dbReference>
<dbReference type="CDD" id="cd11386">
    <property type="entry name" value="MCP_signal"/>
    <property type="match status" value="1"/>
</dbReference>
<organism evidence="10 11">
    <name type="scientific">Marinobacter nanhaiticus D15-8W</name>
    <dbReference type="NCBI Taxonomy" id="626887"/>
    <lineage>
        <taxon>Bacteria</taxon>
        <taxon>Pseudomonadati</taxon>
        <taxon>Pseudomonadota</taxon>
        <taxon>Gammaproteobacteria</taxon>
        <taxon>Pseudomonadales</taxon>
        <taxon>Marinobacteraceae</taxon>
        <taxon>Marinobacter</taxon>
    </lineage>
</organism>
<feature type="domain" description="PAC" evidence="9">
    <location>
        <begin position="212"/>
        <end position="266"/>
    </location>
</feature>
<evidence type="ECO:0000313" key="11">
    <source>
        <dbReference type="Proteomes" id="UP000013165"/>
    </source>
</evidence>
<dbReference type="GO" id="GO:0006935">
    <property type="term" value="P:chemotaxis"/>
    <property type="evidence" value="ECO:0007669"/>
    <property type="project" value="UniProtKB-ARBA"/>
</dbReference>
<dbReference type="RefSeq" id="WP_004580939.1">
    <property type="nucleotide sequence ID" value="NZ_AP028878.1"/>
</dbReference>
<feature type="domain" description="Methyl-accepting transducer" evidence="7">
    <location>
        <begin position="262"/>
        <end position="438"/>
    </location>
</feature>
<evidence type="ECO:0000256" key="6">
    <source>
        <dbReference type="PROSITE-ProRule" id="PRU00284"/>
    </source>
</evidence>
<dbReference type="GO" id="GO:0016020">
    <property type="term" value="C:membrane"/>
    <property type="evidence" value="ECO:0007669"/>
    <property type="project" value="UniProtKB-SubCell"/>
</dbReference>
<dbReference type="Gene3D" id="3.30.450.20">
    <property type="entry name" value="PAS domain"/>
    <property type="match status" value="2"/>
</dbReference>
<dbReference type="PROSITE" id="PS50111">
    <property type="entry name" value="CHEMOTAXIS_TRANSDUC_2"/>
    <property type="match status" value="1"/>
</dbReference>
<name>N6VXZ2_9GAMM</name>
<dbReference type="STRING" id="626887.J057_14945"/>
<comment type="subcellular location">
    <subcellularLocation>
        <location evidence="1">Membrane</location>
    </subcellularLocation>
</comment>
<dbReference type="CDD" id="cd00130">
    <property type="entry name" value="PAS"/>
    <property type="match status" value="2"/>
</dbReference>
<evidence type="ECO:0000256" key="3">
    <source>
        <dbReference type="ARBA" id="ARBA00022989"/>
    </source>
</evidence>
<dbReference type="InterPro" id="IPR000700">
    <property type="entry name" value="PAS-assoc_C"/>
</dbReference>
<dbReference type="SUPFAM" id="SSF58104">
    <property type="entry name" value="Methyl-accepting chemotaxis protein (MCP) signaling domain"/>
    <property type="match status" value="1"/>
</dbReference>
<keyword evidence="5 6" id="KW-0807">Transducer</keyword>
<evidence type="ECO:0000256" key="1">
    <source>
        <dbReference type="ARBA" id="ARBA00004370"/>
    </source>
</evidence>
<protein>
    <submittedName>
        <fullName evidence="10">PAS domain S-box protein</fullName>
    </submittedName>
</protein>
<dbReference type="Gene3D" id="1.10.287.950">
    <property type="entry name" value="Methyl-accepting chemotaxis protein"/>
    <property type="match status" value="1"/>
</dbReference>
<dbReference type="OrthoDB" id="9765776at2"/>
<evidence type="ECO:0000313" key="10">
    <source>
        <dbReference type="EMBL" id="ENO12709.1"/>
    </source>
</evidence>
<dbReference type="GO" id="GO:0007165">
    <property type="term" value="P:signal transduction"/>
    <property type="evidence" value="ECO:0007669"/>
    <property type="project" value="UniProtKB-KW"/>
</dbReference>
<evidence type="ECO:0000259" key="8">
    <source>
        <dbReference type="PROSITE" id="PS50112"/>
    </source>
</evidence>
<dbReference type="PROSITE" id="PS50113">
    <property type="entry name" value="PAC"/>
    <property type="match status" value="1"/>
</dbReference>
<reference evidence="10 11" key="1">
    <citation type="journal article" date="2013" name="Genome Announc.">
        <title>Genome Sequence of the Polycyclic Aromatic Hydrocarbon-Degrading Bacterium Strain Marinobacter nanhaiticus D15-8WT.</title>
        <authorList>
            <person name="Cui Z."/>
            <person name="Gao W."/>
            <person name="Li Q."/>
            <person name="Xu G."/>
            <person name="Zheng L."/>
        </authorList>
    </citation>
    <scope>NUCLEOTIDE SEQUENCE [LARGE SCALE GENOMIC DNA]</scope>
    <source>
        <strain evidence="10 11">D15-8W</strain>
    </source>
</reference>
<gene>
    <name evidence="10" type="ORF">J057_14945</name>
</gene>